<dbReference type="Gene3D" id="3.30.2000.20">
    <property type="match status" value="1"/>
</dbReference>
<protein>
    <recommendedName>
        <fullName evidence="3">Tail terminator</fullName>
    </recommendedName>
</protein>
<dbReference type="EMBL" id="JBHRSP010000001">
    <property type="protein sequence ID" value="MFC3071489.1"/>
    <property type="molecule type" value="Genomic_DNA"/>
</dbReference>
<dbReference type="RefSeq" id="WP_257316096.1">
    <property type="nucleotide sequence ID" value="NZ_JANFDG010000016.1"/>
</dbReference>
<sequence length="153" mass="16591">MTTVTQARQAVRARIEAGNVAFDGVPVPLRWQNEDCGPLPDDPAPFVYVEFLNEGSSIVAYGGGRCANTHRNRCRVEVYAFVPKGWGLDAAESIAEQIATLLRSHRDQHVSCFDATVIPGGDGAMLTPPGLQSEVGNYFWAACEVSLFFDQTG</sequence>
<gene>
    <name evidence="1" type="ORF">ACFOHH_00045</name>
</gene>
<accession>A0ABV7D9J9</accession>
<name>A0ABV7D9J9_9HYPH</name>
<evidence type="ECO:0000313" key="2">
    <source>
        <dbReference type="Proteomes" id="UP001595377"/>
    </source>
</evidence>
<reference evidence="2" key="1">
    <citation type="journal article" date="2019" name="Int. J. Syst. Evol. Microbiol.">
        <title>The Global Catalogue of Microorganisms (GCM) 10K type strain sequencing project: providing services to taxonomists for standard genome sequencing and annotation.</title>
        <authorList>
            <consortium name="The Broad Institute Genomics Platform"/>
            <consortium name="The Broad Institute Genome Sequencing Center for Infectious Disease"/>
            <person name="Wu L."/>
            <person name="Ma J."/>
        </authorList>
    </citation>
    <scope>NUCLEOTIDE SEQUENCE [LARGE SCALE GENOMIC DNA]</scope>
    <source>
        <strain evidence="2">KCTC 52677</strain>
    </source>
</reference>
<keyword evidence="2" id="KW-1185">Reference proteome</keyword>
<evidence type="ECO:0000313" key="1">
    <source>
        <dbReference type="EMBL" id="MFC3071489.1"/>
    </source>
</evidence>
<proteinExistence type="predicted"/>
<organism evidence="1 2">
    <name type="scientific">Shinella pollutisoli</name>
    <dbReference type="NCBI Taxonomy" id="2250594"/>
    <lineage>
        <taxon>Bacteria</taxon>
        <taxon>Pseudomonadati</taxon>
        <taxon>Pseudomonadota</taxon>
        <taxon>Alphaproteobacteria</taxon>
        <taxon>Hyphomicrobiales</taxon>
        <taxon>Rhizobiaceae</taxon>
        <taxon>Shinella</taxon>
    </lineage>
</organism>
<dbReference type="Proteomes" id="UP001595377">
    <property type="component" value="Unassembled WGS sequence"/>
</dbReference>
<comment type="caution">
    <text evidence="1">The sequence shown here is derived from an EMBL/GenBank/DDBJ whole genome shotgun (WGS) entry which is preliminary data.</text>
</comment>
<evidence type="ECO:0008006" key="3">
    <source>
        <dbReference type="Google" id="ProtNLM"/>
    </source>
</evidence>